<protein>
    <submittedName>
        <fullName evidence="1">Uncharacterized protein</fullName>
    </submittedName>
</protein>
<evidence type="ECO:0000313" key="1">
    <source>
        <dbReference type="EMBL" id="MPD01485.1"/>
    </source>
</evidence>
<keyword evidence="2" id="KW-1185">Reference proteome</keyword>
<dbReference type="AlphaFoldDB" id="A0A5B7KA05"/>
<evidence type="ECO:0000313" key="2">
    <source>
        <dbReference type="Proteomes" id="UP000324222"/>
    </source>
</evidence>
<accession>A0A5B7KA05</accession>
<gene>
    <name evidence="1" type="ORF">E2C01_097017</name>
</gene>
<dbReference type="EMBL" id="VSRR010127322">
    <property type="protein sequence ID" value="MPD01485.1"/>
    <property type="molecule type" value="Genomic_DNA"/>
</dbReference>
<reference evidence="1 2" key="1">
    <citation type="submission" date="2019-05" db="EMBL/GenBank/DDBJ databases">
        <title>Another draft genome of Portunus trituberculatus and its Hox gene families provides insights of decapod evolution.</title>
        <authorList>
            <person name="Jeong J.-H."/>
            <person name="Song I."/>
            <person name="Kim S."/>
            <person name="Choi T."/>
            <person name="Kim D."/>
            <person name="Ryu S."/>
            <person name="Kim W."/>
        </authorList>
    </citation>
    <scope>NUCLEOTIDE SEQUENCE [LARGE SCALE GENOMIC DNA]</scope>
    <source>
        <tissue evidence="1">Muscle</tissue>
    </source>
</reference>
<proteinExistence type="predicted"/>
<sequence length="93" mass="11093">MIFRNIYKKPHCRYHQPSAPAPPCQQAFRQVPRLLNESPGFLEQVKKGYYCFPRYLELFSEYYPEYLPLYKDISYTSLVCDQLLMNSGFLIVE</sequence>
<comment type="caution">
    <text evidence="1">The sequence shown here is derived from an EMBL/GenBank/DDBJ whole genome shotgun (WGS) entry which is preliminary data.</text>
</comment>
<dbReference type="Proteomes" id="UP000324222">
    <property type="component" value="Unassembled WGS sequence"/>
</dbReference>
<organism evidence="1 2">
    <name type="scientific">Portunus trituberculatus</name>
    <name type="common">Swimming crab</name>
    <name type="synonym">Neptunus trituberculatus</name>
    <dbReference type="NCBI Taxonomy" id="210409"/>
    <lineage>
        <taxon>Eukaryota</taxon>
        <taxon>Metazoa</taxon>
        <taxon>Ecdysozoa</taxon>
        <taxon>Arthropoda</taxon>
        <taxon>Crustacea</taxon>
        <taxon>Multicrustacea</taxon>
        <taxon>Malacostraca</taxon>
        <taxon>Eumalacostraca</taxon>
        <taxon>Eucarida</taxon>
        <taxon>Decapoda</taxon>
        <taxon>Pleocyemata</taxon>
        <taxon>Brachyura</taxon>
        <taxon>Eubrachyura</taxon>
        <taxon>Portunoidea</taxon>
        <taxon>Portunidae</taxon>
        <taxon>Portuninae</taxon>
        <taxon>Portunus</taxon>
    </lineage>
</organism>
<name>A0A5B7KA05_PORTR</name>